<evidence type="ECO:0000313" key="2">
    <source>
        <dbReference type="Proteomes" id="UP000016231"/>
    </source>
</evidence>
<organism evidence="1 2">
    <name type="scientific">Fusobacterium vincentii 3_1_36A2</name>
    <dbReference type="NCBI Taxonomy" id="469604"/>
    <lineage>
        <taxon>Bacteria</taxon>
        <taxon>Fusobacteriati</taxon>
        <taxon>Fusobacteriota</taxon>
        <taxon>Fusobacteriia</taxon>
        <taxon>Fusobacteriales</taxon>
        <taxon>Fusobacteriaceae</taxon>
        <taxon>Fusobacterium</taxon>
    </lineage>
</organism>
<dbReference type="KEGG" id="fnc:HMPREF0946_00960"/>
<dbReference type="EMBL" id="CP003700">
    <property type="protein sequence ID" value="EEU32887.1"/>
    <property type="molecule type" value="Genomic_DNA"/>
</dbReference>
<name>C7XPZ4_FUSVC</name>
<dbReference type="AlphaFoldDB" id="C7XPZ4"/>
<proteinExistence type="predicted"/>
<evidence type="ECO:0000313" key="1">
    <source>
        <dbReference type="EMBL" id="EEU32887.1"/>
    </source>
</evidence>
<dbReference type="HOGENOM" id="CLU_2824893_0_0_0"/>
<accession>C7XPZ4</accession>
<sequence length="67" mass="8242">MMDEKDVYTFIMEKNKKFMLEEDKKMEKIFGNLTDEQLKYLSELRYIFFRLGFQSSNNSIWVIKNIM</sequence>
<dbReference type="RefSeq" id="WP_008799777.1">
    <property type="nucleotide sequence ID" value="NC_022196.1"/>
</dbReference>
<reference evidence="1 2" key="1">
    <citation type="submission" date="2013-08" db="EMBL/GenBank/DDBJ databases">
        <title>The Genome Sequence of Fusobacterium sp. 3_1_36A2.</title>
        <authorList>
            <consortium name="The Broad Institute Genome Sequencing Platform"/>
            <person name="Earl A."/>
            <person name="Ward D."/>
            <person name="Feldgarden M."/>
            <person name="Gevers D."/>
            <person name="Strauss J."/>
            <person name="White A."/>
            <person name="Allen-Vercoe E."/>
            <person name="Walker B."/>
            <person name="Young S.K."/>
            <person name="Zeng Q."/>
            <person name="Gargeya S."/>
            <person name="Fitzgerald M."/>
            <person name="Haas B."/>
            <person name="Abouelleil A."/>
            <person name="Alvarado L."/>
            <person name="Arachchi H.M."/>
            <person name="Berlin A.M."/>
            <person name="Chapman S.B."/>
            <person name="Goldberg J."/>
            <person name="Griggs A."/>
            <person name="Gujja S."/>
            <person name="Hansen M."/>
            <person name="Howarth C."/>
            <person name="Imamovic A."/>
            <person name="Larimer J."/>
            <person name="McCowen C."/>
            <person name="Montmayeur A."/>
            <person name="Murphy C."/>
            <person name="Neiman D."/>
            <person name="Pearson M."/>
            <person name="Priest M."/>
            <person name="Roberts A."/>
            <person name="Saif S."/>
            <person name="Shea T."/>
            <person name="Sisk P."/>
            <person name="Sykes S."/>
            <person name="Wortman J."/>
            <person name="Nusbaum C."/>
            <person name="Birren B."/>
        </authorList>
    </citation>
    <scope>NUCLEOTIDE SEQUENCE [LARGE SCALE GENOMIC DNA]</scope>
    <source>
        <strain evidence="1 2">3_1_36A2</strain>
    </source>
</reference>
<dbReference type="STRING" id="469604.HMPREF0946_00960"/>
<dbReference type="Proteomes" id="UP000016231">
    <property type="component" value="Chromosome"/>
</dbReference>
<gene>
    <name evidence="1" type="ORF">HMPREF0946_00960</name>
</gene>
<protein>
    <submittedName>
        <fullName evidence="1">Uncharacterized protein</fullName>
    </submittedName>
</protein>